<keyword evidence="3" id="KW-1185">Reference proteome</keyword>
<dbReference type="EMBL" id="CP035042">
    <property type="protein sequence ID" value="QHC51157.1"/>
    <property type="molecule type" value="Genomic_DNA"/>
</dbReference>
<dbReference type="Proteomes" id="UP000464013">
    <property type="component" value="Chromosome"/>
</dbReference>
<protein>
    <submittedName>
        <fullName evidence="2">Phasin family protein</fullName>
    </submittedName>
</protein>
<evidence type="ECO:0000313" key="2">
    <source>
        <dbReference type="EMBL" id="QHC51157.1"/>
    </source>
</evidence>
<name>A0A6I6STM7_9GAMM</name>
<reference evidence="2 3" key="1">
    <citation type="submission" date="2019-01" db="EMBL/GenBank/DDBJ databases">
        <title>Complete genome of a denitifying bacterium Halomons sp. BC-M4-5.</title>
        <authorList>
            <person name="Wang L."/>
            <person name="Shao Z."/>
        </authorList>
    </citation>
    <scope>NUCLEOTIDE SEQUENCE [LARGE SCALE GENOMIC DNA]</scope>
    <source>
        <strain evidence="2 3">BC-M4-5</strain>
    </source>
</reference>
<organism evidence="2 3">
    <name type="scientific">Billgrantia tianxiuensis</name>
    <dbReference type="NCBI Taxonomy" id="2497861"/>
    <lineage>
        <taxon>Bacteria</taxon>
        <taxon>Pseudomonadati</taxon>
        <taxon>Pseudomonadota</taxon>
        <taxon>Gammaproteobacteria</taxon>
        <taxon>Oceanospirillales</taxon>
        <taxon>Halomonadaceae</taxon>
        <taxon>Billgrantia</taxon>
    </lineage>
</organism>
<accession>A0A6I6STM7</accession>
<evidence type="ECO:0000313" key="3">
    <source>
        <dbReference type="Proteomes" id="UP000464013"/>
    </source>
</evidence>
<dbReference type="OrthoDB" id="8611311at2"/>
<sequence>MSKTQDKATQQFETLFLAPARAYGSLTLEYYEKLLSAQLDAFRSYSDLSLAQARAWIDVKDSEGLKQVFETQQKAVKELGERLQGDTKKVVDLSQEFLQKGQQLTEQNVKAASAATK</sequence>
<dbReference type="InterPro" id="IPR018968">
    <property type="entry name" value="Phasin"/>
</dbReference>
<dbReference type="KEGG" id="htx:EKK97_18410"/>
<gene>
    <name evidence="2" type="ORF">EKK97_18410</name>
</gene>
<proteinExistence type="predicted"/>
<dbReference type="RefSeq" id="WP_159554120.1">
    <property type="nucleotide sequence ID" value="NZ_CP035042.1"/>
</dbReference>
<dbReference type="Pfam" id="PF09361">
    <property type="entry name" value="Phasin_2"/>
    <property type="match status" value="1"/>
</dbReference>
<dbReference type="AlphaFoldDB" id="A0A6I6STM7"/>
<feature type="domain" description="Phasin" evidence="1">
    <location>
        <begin position="17"/>
        <end position="109"/>
    </location>
</feature>
<evidence type="ECO:0000259" key="1">
    <source>
        <dbReference type="Pfam" id="PF09361"/>
    </source>
</evidence>